<dbReference type="PANTHER" id="PTHR11741">
    <property type="entry name" value="ELONGATION FACTOR TS"/>
    <property type="match status" value="1"/>
</dbReference>
<evidence type="ECO:0000256" key="1">
    <source>
        <dbReference type="ARBA" id="ARBA00016956"/>
    </source>
</evidence>
<dbReference type="Gene3D" id="3.30.479.20">
    <property type="entry name" value="Elongation factor Ts, dimerisation domain"/>
    <property type="match status" value="1"/>
</dbReference>
<dbReference type="InterPro" id="IPR036402">
    <property type="entry name" value="EF-Ts_dimer_sf"/>
</dbReference>
<keyword evidence="2" id="KW-0648">Protein biosynthesis</keyword>
<dbReference type="PROSITE" id="PS01126">
    <property type="entry name" value="EF_TS_1"/>
    <property type="match status" value="1"/>
</dbReference>
<gene>
    <name evidence="2" type="primary">tsf</name>
    <name evidence="2" type="ORF">KC640_01630</name>
</gene>
<comment type="caution">
    <text evidence="2">The sequence shown here is derived from an EMBL/GenBank/DDBJ whole genome shotgun (WGS) entry which is preliminary data.</text>
</comment>
<dbReference type="PANTHER" id="PTHR11741:SF0">
    <property type="entry name" value="ELONGATION FACTOR TS, MITOCHONDRIAL"/>
    <property type="match status" value="1"/>
</dbReference>
<evidence type="ECO:0000313" key="2">
    <source>
        <dbReference type="EMBL" id="MCA9379105.1"/>
    </source>
</evidence>
<feature type="non-terminal residue" evidence="2">
    <location>
        <position position="97"/>
    </location>
</feature>
<dbReference type="EMBL" id="JAGQLI010000082">
    <property type="protein sequence ID" value="MCA9379105.1"/>
    <property type="molecule type" value="Genomic_DNA"/>
</dbReference>
<proteinExistence type="inferred from homology"/>
<dbReference type="Proteomes" id="UP000760819">
    <property type="component" value="Unassembled WGS sequence"/>
</dbReference>
<protein>
    <recommendedName>
        <fullName evidence="1">Elongation factor Ts</fullName>
    </recommendedName>
</protein>
<dbReference type="AlphaFoldDB" id="A0A955I4X0"/>
<evidence type="ECO:0000313" key="3">
    <source>
        <dbReference type="Proteomes" id="UP000760819"/>
    </source>
</evidence>
<organism evidence="2 3">
    <name type="scientific">Candidatus Dojkabacteria bacterium</name>
    <dbReference type="NCBI Taxonomy" id="2099670"/>
    <lineage>
        <taxon>Bacteria</taxon>
        <taxon>Candidatus Dojkabacteria</taxon>
    </lineage>
</organism>
<dbReference type="Gene3D" id="1.10.8.10">
    <property type="entry name" value="DNA helicase RuvA subunit, C-terminal domain"/>
    <property type="match status" value="1"/>
</dbReference>
<dbReference type="InterPro" id="IPR018101">
    <property type="entry name" value="Transl_elong_Ts_CS"/>
</dbReference>
<dbReference type="SUPFAM" id="SSF54713">
    <property type="entry name" value="Elongation factor Ts (EF-Ts), dimerisation domain"/>
    <property type="match status" value="1"/>
</dbReference>
<dbReference type="PROSITE" id="PS01127">
    <property type="entry name" value="EF_TS_2"/>
    <property type="match status" value="1"/>
</dbReference>
<dbReference type="InterPro" id="IPR001816">
    <property type="entry name" value="Transl_elong_EFTs/EF1B"/>
</dbReference>
<dbReference type="GO" id="GO:0003746">
    <property type="term" value="F:translation elongation factor activity"/>
    <property type="evidence" value="ECO:0007669"/>
    <property type="project" value="UniProtKB-KW"/>
</dbReference>
<reference evidence="2" key="2">
    <citation type="journal article" date="2021" name="Microbiome">
        <title>Successional dynamics and alternative stable states in a saline activated sludge microbial community over 9 years.</title>
        <authorList>
            <person name="Wang Y."/>
            <person name="Ye J."/>
            <person name="Ju F."/>
            <person name="Liu L."/>
            <person name="Boyd J.A."/>
            <person name="Deng Y."/>
            <person name="Parks D.H."/>
            <person name="Jiang X."/>
            <person name="Yin X."/>
            <person name="Woodcroft B.J."/>
            <person name="Tyson G.W."/>
            <person name="Hugenholtz P."/>
            <person name="Polz M.F."/>
            <person name="Zhang T."/>
        </authorList>
    </citation>
    <scope>NUCLEOTIDE SEQUENCE</scope>
    <source>
        <strain evidence="2">HKST-UBA12</strain>
    </source>
</reference>
<sequence length="97" mass="10383">MEATIENIKELRASSGAGVGAVKEALEQSKTIDEAIQYLREKGIAKGAKRASKQAGNGTLGVYVHNDNRMVAVVEIVSETDFASKSPDMQKFAKDLA</sequence>
<dbReference type="InterPro" id="IPR009060">
    <property type="entry name" value="UBA-like_sf"/>
</dbReference>
<name>A0A955I4X0_9BACT</name>
<keyword evidence="2" id="KW-0251">Elongation factor</keyword>
<accession>A0A955I4X0</accession>
<dbReference type="HAMAP" id="MF_00050">
    <property type="entry name" value="EF_Ts"/>
    <property type="match status" value="1"/>
</dbReference>
<dbReference type="SUPFAM" id="SSF46934">
    <property type="entry name" value="UBA-like"/>
    <property type="match status" value="1"/>
</dbReference>
<reference evidence="2" key="1">
    <citation type="submission" date="2020-04" db="EMBL/GenBank/DDBJ databases">
        <authorList>
            <person name="Zhang T."/>
        </authorList>
    </citation>
    <scope>NUCLEOTIDE SEQUENCE</scope>
    <source>
        <strain evidence="2">HKST-UBA12</strain>
    </source>
</reference>